<dbReference type="Pfam" id="PF11695">
    <property type="entry name" value="DUF3291"/>
    <property type="match status" value="1"/>
</dbReference>
<dbReference type="AlphaFoldDB" id="A0A4S4NH46"/>
<feature type="domain" description="DUF3291" evidence="1">
    <location>
        <begin position="3"/>
        <end position="147"/>
    </location>
</feature>
<sequence>MHLAAFNIGILRYAWDDPRIVDFADNIDRVNAVAQRSPGFVWQLHADAMEAAQTAPDGPLGNNPRTASTLSVWTDLESLKGFVFNTVHKKFYDRRAEWYDVTAQGWNGQRLVLWHVQTGHRPTIADAVARLTHLARHGDSDMGFGWDYARNAA</sequence>
<dbReference type="InterPro" id="IPR011008">
    <property type="entry name" value="Dimeric_a/b-barrel"/>
</dbReference>
<evidence type="ECO:0000313" key="3">
    <source>
        <dbReference type="Proteomes" id="UP000306602"/>
    </source>
</evidence>
<evidence type="ECO:0000313" key="2">
    <source>
        <dbReference type="EMBL" id="THH38992.1"/>
    </source>
</evidence>
<protein>
    <submittedName>
        <fullName evidence="2">DUF3291 domain-containing protein</fullName>
    </submittedName>
</protein>
<gene>
    <name evidence="2" type="ORF">E4Z66_05385</name>
</gene>
<dbReference type="OrthoDB" id="2376237at2"/>
<dbReference type="RefSeq" id="WP_136461911.1">
    <property type="nucleotide sequence ID" value="NZ_SRKY01000001.1"/>
</dbReference>
<comment type="caution">
    <text evidence="2">The sequence shown here is derived from an EMBL/GenBank/DDBJ whole genome shotgun (WGS) entry which is preliminary data.</text>
</comment>
<dbReference type="EMBL" id="SRKY01000001">
    <property type="protein sequence ID" value="THH38992.1"/>
    <property type="molecule type" value="Genomic_DNA"/>
</dbReference>
<evidence type="ECO:0000259" key="1">
    <source>
        <dbReference type="Pfam" id="PF11695"/>
    </source>
</evidence>
<proteinExistence type="predicted"/>
<dbReference type="Proteomes" id="UP000306602">
    <property type="component" value="Unassembled WGS sequence"/>
</dbReference>
<name>A0A4S4NH46_9RHOB</name>
<reference evidence="2 3" key="1">
    <citation type="submission" date="2019-04" db="EMBL/GenBank/DDBJ databases">
        <title>Shimia ponticola sp. nov., isolated from seawater.</title>
        <authorList>
            <person name="Kim Y.-O."/>
            <person name="Yoon J.-H."/>
        </authorList>
    </citation>
    <scope>NUCLEOTIDE SEQUENCE [LARGE SCALE GENOMIC DNA]</scope>
    <source>
        <strain evidence="2 3">MYP11</strain>
    </source>
</reference>
<accession>A0A4S4NH46</accession>
<dbReference type="SUPFAM" id="SSF54909">
    <property type="entry name" value="Dimeric alpha+beta barrel"/>
    <property type="match status" value="1"/>
</dbReference>
<organism evidence="2 3">
    <name type="scientific">Aliishimia ponticola</name>
    <dbReference type="NCBI Taxonomy" id="2499833"/>
    <lineage>
        <taxon>Bacteria</taxon>
        <taxon>Pseudomonadati</taxon>
        <taxon>Pseudomonadota</taxon>
        <taxon>Alphaproteobacteria</taxon>
        <taxon>Rhodobacterales</taxon>
        <taxon>Paracoccaceae</taxon>
        <taxon>Aliishimia</taxon>
    </lineage>
</organism>
<keyword evidence="3" id="KW-1185">Reference proteome</keyword>
<dbReference type="InterPro" id="IPR021708">
    <property type="entry name" value="DUF3291"/>
</dbReference>